<proteinExistence type="predicted"/>
<protein>
    <submittedName>
        <fullName evidence="1">Uncharacterized protein</fullName>
    </submittedName>
</protein>
<accession>A0ACD3AZP7</accession>
<evidence type="ECO:0000313" key="1">
    <source>
        <dbReference type="EMBL" id="TFK71087.1"/>
    </source>
</evidence>
<keyword evidence="2" id="KW-1185">Reference proteome</keyword>
<dbReference type="Proteomes" id="UP000308600">
    <property type="component" value="Unassembled WGS sequence"/>
</dbReference>
<organism evidence="1 2">
    <name type="scientific">Pluteus cervinus</name>
    <dbReference type="NCBI Taxonomy" id="181527"/>
    <lineage>
        <taxon>Eukaryota</taxon>
        <taxon>Fungi</taxon>
        <taxon>Dikarya</taxon>
        <taxon>Basidiomycota</taxon>
        <taxon>Agaricomycotina</taxon>
        <taxon>Agaricomycetes</taxon>
        <taxon>Agaricomycetidae</taxon>
        <taxon>Agaricales</taxon>
        <taxon>Pluteineae</taxon>
        <taxon>Pluteaceae</taxon>
        <taxon>Pluteus</taxon>
    </lineage>
</organism>
<dbReference type="EMBL" id="ML208303">
    <property type="protein sequence ID" value="TFK71087.1"/>
    <property type="molecule type" value="Genomic_DNA"/>
</dbReference>
<gene>
    <name evidence="1" type="ORF">BDN72DRAFT_895936</name>
</gene>
<sequence length="103" mass="11363">MSFFKKTSKTSANKANPDTAALIHILDVRMLGNFRADRHLQLSLADGQPKSLNVKPQKVYQGRPPHKTEGLEVVLSIDKIIPIQGTHIVIEIVEHISNLDGAT</sequence>
<name>A0ACD3AZP7_9AGAR</name>
<evidence type="ECO:0000313" key="2">
    <source>
        <dbReference type="Proteomes" id="UP000308600"/>
    </source>
</evidence>
<reference evidence="1 2" key="1">
    <citation type="journal article" date="2019" name="Nat. Ecol. Evol.">
        <title>Megaphylogeny resolves global patterns of mushroom evolution.</title>
        <authorList>
            <person name="Varga T."/>
            <person name="Krizsan K."/>
            <person name="Foldi C."/>
            <person name="Dima B."/>
            <person name="Sanchez-Garcia M."/>
            <person name="Sanchez-Ramirez S."/>
            <person name="Szollosi G.J."/>
            <person name="Szarkandi J.G."/>
            <person name="Papp V."/>
            <person name="Albert L."/>
            <person name="Andreopoulos W."/>
            <person name="Angelini C."/>
            <person name="Antonin V."/>
            <person name="Barry K.W."/>
            <person name="Bougher N.L."/>
            <person name="Buchanan P."/>
            <person name="Buyck B."/>
            <person name="Bense V."/>
            <person name="Catcheside P."/>
            <person name="Chovatia M."/>
            <person name="Cooper J."/>
            <person name="Damon W."/>
            <person name="Desjardin D."/>
            <person name="Finy P."/>
            <person name="Geml J."/>
            <person name="Haridas S."/>
            <person name="Hughes K."/>
            <person name="Justo A."/>
            <person name="Karasinski D."/>
            <person name="Kautmanova I."/>
            <person name="Kiss B."/>
            <person name="Kocsube S."/>
            <person name="Kotiranta H."/>
            <person name="LaButti K.M."/>
            <person name="Lechner B.E."/>
            <person name="Liimatainen K."/>
            <person name="Lipzen A."/>
            <person name="Lukacs Z."/>
            <person name="Mihaltcheva S."/>
            <person name="Morgado L.N."/>
            <person name="Niskanen T."/>
            <person name="Noordeloos M.E."/>
            <person name="Ohm R.A."/>
            <person name="Ortiz-Santana B."/>
            <person name="Ovrebo C."/>
            <person name="Racz N."/>
            <person name="Riley R."/>
            <person name="Savchenko A."/>
            <person name="Shiryaev A."/>
            <person name="Soop K."/>
            <person name="Spirin V."/>
            <person name="Szebenyi C."/>
            <person name="Tomsovsky M."/>
            <person name="Tulloss R.E."/>
            <person name="Uehling J."/>
            <person name="Grigoriev I.V."/>
            <person name="Vagvolgyi C."/>
            <person name="Papp T."/>
            <person name="Martin F.M."/>
            <person name="Miettinen O."/>
            <person name="Hibbett D.S."/>
            <person name="Nagy L.G."/>
        </authorList>
    </citation>
    <scope>NUCLEOTIDE SEQUENCE [LARGE SCALE GENOMIC DNA]</scope>
    <source>
        <strain evidence="1 2">NL-1719</strain>
    </source>
</reference>